<dbReference type="InterPro" id="IPR007269">
    <property type="entry name" value="ICMT_MeTrfase"/>
</dbReference>
<keyword evidence="6" id="KW-0489">Methyltransferase</keyword>
<dbReference type="EMBL" id="CP045875">
    <property type="protein sequence ID" value="QGG49313.1"/>
    <property type="molecule type" value="Genomic_DNA"/>
</dbReference>
<accession>A0A5Q2N5U5</accession>
<dbReference type="Gene3D" id="1.20.120.1630">
    <property type="match status" value="1"/>
</dbReference>
<dbReference type="GO" id="GO:0004671">
    <property type="term" value="F:protein C-terminal S-isoprenylcysteine carboxyl O-methyltransferase activity"/>
    <property type="evidence" value="ECO:0007669"/>
    <property type="project" value="UniProtKB-EC"/>
</dbReference>
<dbReference type="OrthoDB" id="272002at2"/>
<name>A0A5Q2N5U5_9FIRM</name>
<keyword evidence="7" id="KW-1185">Reference proteome</keyword>
<dbReference type="RefSeq" id="WP_153726321.1">
    <property type="nucleotide sequence ID" value="NZ_CP045875.1"/>
</dbReference>
<keyword evidence="6" id="KW-0808">Transferase</keyword>
<dbReference type="KEGG" id="hcv:FTV88_3247"/>
<dbReference type="EC" id="2.1.1.100" evidence="6"/>
<evidence type="ECO:0000256" key="2">
    <source>
        <dbReference type="ARBA" id="ARBA00022692"/>
    </source>
</evidence>
<keyword evidence="4 5" id="KW-0472">Membrane</keyword>
<dbReference type="AlphaFoldDB" id="A0A5Q2N5U5"/>
<feature type="transmembrane region" description="Helical" evidence="5">
    <location>
        <begin position="123"/>
        <end position="153"/>
    </location>
</feature>
<dbReference type="PANTHER" id="PTHR43847:SF1">
    <property type="entry name" value="BLL3993 PROTEIN"/>
    <property type="match status" value="1"/>
</dbReference>
<evidence type="ECO:0000256" key="5">
    <source>
        <dbReference type="SAM" id="Phobius"/>
    </source>
</evidence>
<dbReference type="Proteomes" id="UP000366051">
    <property type="component" value="Chromosome"/>
</dbReference>
<dbReference type="Pfam" id="PF04140">
    <property type="entry name" value="ICMT"/>
    <property type="match status" value="1"/>
</dbReference>
<proteinExistence type="predicted"/>
<organism evidence="6 7">
    <name type="scientific">Heliorestis convoluta</name>
    <dbReference type="NCBI Taxonomy" id="356322"/>
    <lineage>
        <taxon>Bacteria</taxon>
        <taxon>Bacillati</taxon>
        <taxon>Bacillota</taxon>
        <taxon>Clostridia</taxon>
        <taxon>Eubacteriales</taxon>
        <taxon>Heliobacteriaceae</taxon>
        <taxon>Heliorestis</taxon>
    </lineage>
</organism>
<feature type="transmembrane region" description="Helical" evidence="5">
    <location>
        <begin position="70"/>
        <end position="90"/>
    </location>
</feature>
<reference evidence="7" key="1">
    <citation type="submission" date="2019-11" db="EMBL/GenBank/DDBJ databases">
        <title>Genome sequence of Heliorestis convoluta strain HH, an alkaliphilic and minimalistic phototrophic bacterium from a soda lake in Egypt.</title>
        <authorList>
            <person name="Dewey E.D."/>
            <person name="Stokes L.M."/>
            <person name="Burchell B.M."/>
            <person name="Shaffer K.N."/>
            <person name="Huntington A.M."/>
            <person name="Baker J.M."/>
            <person name="Nadendla S."/>
            <person name="Giglio M.G."/>
            <person name="Touchman J.W."/>
            <person name="Blankenship R.E."/>
            <person name="Madigan M.T."/>
            <person name="Sattley W.M."/>
        </authorList>
    </citation>
    <scope>NUCLEOTIDE SEQUENCE [LARGE SCALE GENOMIC DNA]</scope>
    <source>
        <strain evidence="7">HH</strain>
    </source>
</reference>
<keyword evidence="2 5" id="KW-0812">Transmembrane</keyword>
<dbReference type="GO" id="GO:0016020">
    <property type="term" value="C:membrane"/>
    <property type="evidence" value="ECO:0007669"/>
    <property type="project" value="UniProtKB-SubCell"/>
</dbReference>
<evidence type="ECO:0000313" key="6">
    <source>
        <dbReference type="EMBL" id="QGG49313.1"/>
    </source>
</evidence>
<dbReference type="PANTHER" id="PTHR43847">
    <property type="entry name" value="BLL3993 PROTEIN"/>
    <property type="match status" value="1"/>
</dbReference>
<dbReference type="GO" id="GO:0032259">
    <property type="term" value="P:methylation"/>
    <property type="evidence" value="ECO:0007669"/>
    <property type="project" value="UniProtKB-KW"/>
</dbReference>
<evidence type="ECO:0000313" key="7">
    <source>
        <dbReference type="Proteomes" id="UP000366051"/>
    </source>
</evidence>
<evidence type="ECO:0000256" key="1">
    <source>
        <dbReference type="ARBA" id="ARBA00004141"/>
    </source>
</evidence>
<keyword evidence="3 5" id="KW-1133">Transmembrane helix</keyword>
<evidence type="ECO:0000256" key="3">
    <source>
        <dbReference type="ARBA" id="ARBA00022989"/>
    </source>
</evidence>
<gene>
    <name evidence="6" type="ORF">FTV88_3247</name>
</gene>
<protein>
    <submittedName>
        <fullName evidence="6">Isoprenylcysteine carboxyl methyltransferase</fullName>
        <ecNumber evidence="6">2.1.1.100</ecNumber>
    </submittedName>
</protein>
<comment type="subcellular location">
    <subcellularLocation>
        <location evidence="1">Membrane</location>
        <topology evidence="1">Multi-pass membrane protein</topology>
    </subcellularLocation>
</comment>
<evidence type="ECO:0000256" key="4">
    <source>
        <dbReference type="ARBA" id="ARBA00023136"/>
    </source>
</evidence>
<sequence>MYLFFHILYILLILQRLGELVLAQRNGHFLQQKGGYEVGREQYKIIILLHSLFFLALYTEVIFLESVAPLWWPLPAALFFLAQFIRYWAIFSLGPYWNTRIFVLPQAPVVTKGPYRYLRHPNYLVVVIELLTLPLIFGAYGTALIFTIANAYILSQRIALEERALAEATNYVEAMAHLPRWWPRRKKPVS</sequence>
<dbReference type="InterPro" id="IPR052527">
    <property type="entry name" value="Metal_cation-efflux_comp"/>
</dbReference>
<feature type="transmembrane region" description="Helical" evidence="5">
    <location>
        <begin position="43"/>
        <end position="63"/>
    </location>
</feature>